<dbReference type="EMBL" id="CAJNOJ010000138">
    <property type="protein sequence ID" value="CAF1183329.1"/>
    <property type="molecule type" value="Genomic_DNA"/>
</dbReference>
<evidence type="ECO:0000256" key="2">
    <source>
        <dbReference type="SAM" id="SignalP"/>
    </source>
</evidence>
<dbReference type="AlphaFoldDB" id="A0A814V5E9"/>
<gene>
    <name evidence="3" type="ORF">EDS130_LOCUS24372</name>
    <name evidence="4" type="ORF">XAT740_LOCUS23659</name>
</gene>
<name>A0A814V5E9_ADIRI</name>
<proteinExistence type="predicted"/>
<feature type="signal peptide" evidence="2">
    <location>
        <begin position="1"/>
        <end position="23"/>
    </location>
</feature>
<evidence type="ECO:0000313" key="3">
    <source>
        <dbReference type="EMBL" id="CAF1183329.1"/>
    </source>
</evidence>
<protein>
    <submittedName>
        <fullName evidence="3">Uncharacterized protein</fullName>
    </submittedName>
</protein>
<keyword evidence="2" id="KW-0732">Signal</keyword>
<evidence type="ECO:0000313" key="4">
    <source>
        <dbReference type="EMBL" id="CAF1200666.1"/>
    </source>
</evidence>
<accession>A0A814V5E9</accession>
<reference evidence="3" key="1">
    <citation type="submission" date="2021-02" db="EMBL/GenBank/DDBJ databases">
        <authorList>
            <person name="Nowell W R."/>
        </authorList>
    </citation>
    <scope>NUCLEOTIDE SEQUENCE</scope>
</reference>
<evidence type="ECO:0000256" key="1">
    <source>
        <dbReference type="SAM" id="MobiDB-lite"/>
    </source>
</evidence>
<feature type="region of interest" description="Disordered" evidence="1">
    <location>
        <begin position="29"/>
        <end position="49"/>
    </location>
</feature>
<dbReference type="Proteomes" id="UP000663828">
    <property type="component" value="Unassembled WGS sequence"/>
</dbReference>
<organism evidence="3 6">
    <name type="scientific">Adineta ricciae</name>
    <name type="common">Rotifer</name>
    <dbReference type="NCBI Taxonomy" id="249248"/>
    <lineage>
        <taxon>Eukaryota</taxon>
        <taxon>Metazoa</taxon>
        <taxon>Spiralia</taxon>
        <taxon>Gnathifera</taxon>
        <taxon>Rotifera</taxon>
        <taxon>Eurotatoria</taxon>
        <taxon>Bdelloidea</taxon>
        <taxon>Adinetida</taxon>
        <taxon>Adinetidae</taxon>
        <taxon>Adineta</taxon>
    </lineage>
</organism>
<evidence type="ECO:0000313" key="6">
    <source>
        <dbReference type="Proteomes" id="UP000663852"/>
    </source>
</evidence>
<evidence type="ECO:0000313" key="5">
    <source>
        <dbReference type="Proteomes" id="UP000663828"/>
    </source>
</evidence>
<sequence>MVGIVRLAMVFCLLLLVCATTMANHHVEEQHTQDRRRVVQNNRGKNSQRGRCVPVDCGLQCTKKGFSGSRCLKDVCHCL</sequence>
<feature type="chain" id="PRO_5036410942" evidence="2">
    <location>
        <begin position="24"/>
        <end position="79"/>
    </location>
</feature>
<dbReference type="EMBL" id="CAJNOR010001796">
    <property type="protein sequence ID" value="CAF1200666.1"/>
    <property type="molecule type" value="Genomic_DNA"/>
</dbReference>
<keyword evidence="5" id="KW-1185">Reference proteome</keyword>
<dbReference type="Proteomes" id="UP000663852">
    <property type="component" value="Unassembled WGS sequence"/>
</dbReference>
<feature type="compositionally biased region" description="Polar residues" evidence="1">
    <location>
        <begin position="39"/>
        <end position="49"/>
    </location>
</feature>
<comment type="caution">
    <text evidence="3">The sequence shown here is derived from an EMBL/GenBank/DDBJ whole genome shotgun (WGS) entry which is preliminary data.</text>
</comment>